<sequence length="384" mass="44008">MDNPETPRKRKRTEAMPGDADDTSGSLNSAQNDPIVRDETYYKEKGDCVILVGRVLFKIHRYLLERDASAFLNMFALPQDDESTQSTSDEDPLILHDDVDDFRALCWIMYALPTVHMQQYRIATANVKNLIGLYLISQKYHFEAHETFARELLRRHCTSLQNKQNTASFLFSCPESRLESLLRIATLTDPTSMSINSLSSALQKIWIVRLEKAKQSACFALTVGEELGLRNFTAELYYFELSKMETQRLASGAYSHPTNDLTPSQKLVLYQGYWSLRHWWSDVLESAPRKTFFCPPNHDCSLSWTRGWDRAISDEKTSKFFHPMQSLKSIEERIHMGYYAQIDVSLTEARSECAIRVLTKMTTELKDALANHFHGPLLPSAPDA</sequence>
<dbReference type="AlphaFoldDB" id="A0A9P6D4Z7"/>
<comment type="caution">
    <text evidence="2">The sequence shown here is derived from an EMBL/GenBank/DDBJ whole genome shotgun (WGS) entry which is preliminary data.</text>
</comment>
<feature type="compositionally biased region" description="Polar residues" evidence="1">
    <location>
        <begin position="23"/>
        <end position="32"/>
    </location>
</feature>
<dbReference type="Proteomes" id="UP000807469">
    <property type="component" value="Unassembled WGS sequence"/>
</dbReference>
<evidence type="ECO:0008006" key="4">
    <source>
        <dbReference type="Google" id="ProtNLM"/>
    </source>
</evidence>
<dbReference type="OrthoDB" id="2886395at2759"/>
<organism evidence="2 3">
    <name type="scientific">Pholiota conissans</name>
    <dbReference type="NCBI Taxonomy" id="109636"/>
    <lineage>
        <taxon>Eukaryota</taxon>
        <taxon>Fungi</taxon>
        <taxon>Dikarya</taxon>
        <taxon>Basidiomycota</taxon>
        <taxon>Agaricomycotina</taxon>
        <taxon>Agaricomycetes</taxon>
        <taxon>Agaricomycetidae</taxon>
        <taxon>Agaricales</taxon>
        <taxon>Agaricineae</taxon>
        <taxon>Strophariaceae</taxon>
        <taxon>Pholiota</taxon>
    </lineage>
</organism>
<dbReference type="Gene3D" id="3.30.710.10">
    <property type="entry name" value="Potassium Channel Kv1.1, Chain A"/>
    <property type="match status" value="1"/>
</dbReference>
<evidence type="ECO:0000313" key="3">
    <source>
        <dbReference type="Proteomes" id="UP000807469"/>
    </source>
</evidence>
<evidence type="ECO:0000313" key="2">
    <source>
        <dbReference type="EMBL" id="KAF9483565.1"/>
    </source>
</evidence>
<dbReference type="EMBL" id="MU155152">
    <property type="protein sequence ID" value="KAF9483565.1"/>
    <property type="molecule type" value="Genomic_DNA"/>
</dbReference>
<dbReference type="InterPro" id="IPR011333">
    <property type="entry name" value="SKP1/BTB/POZ_sf"/>
</dbReference>
<protein>
    <recommendedName>
        <fullName evidence="4">BTB domain-containing protein</fullName>
    </recommendedName>
</protein>
<name>A0A9P6D4Z7_9AGAR</name>
<proteinExistence type="predicted"/>
<keyword evidence="3" id="KW-1185">Reference proteome</keyword>
<accession>A0A9P6D4Z7</accession>
<feature type="region of interest" description="Disordered" evidence="1">
    <location>
        <begin position="1"/>
        <end position="32"/>
    </location>
</feature>
<gene>
    <name evidence="2" type="ORF">BDN70DRAFT_873637</name>
</gene>
<evidence type="ECO:0000256" key="1">
    <source>
        <dbReference type="SAM" id="MobiDB-lite"/>
    </source>
</evidence>
<reference evidence="2" key="1">
    <citation type="submission" date="2020-11" db="EMBL/GenBank/DDBJ databases">
        <authorList>
            <consortium name="DOE Joint Genome Institute"/>
            <person name="Ahrendt S."/>
            <person name="Riley R."/>
            <person name="Andreopoulos W."/>
            <person name="Labutti K."/>
            <person name="Pangilinan J."/>
            <person name="Ruiz-Duenas F.J."/>
            <person name="Barrasa J.M."/>
            <person name="Sanchez-Garcia M."/>
            <person name="Camarero S."/>
            <person name="Miyauchi S."/>
            <person name="Serrano A."/>
            <person name="Linde D."/>
            <person name="Babiker R."/>
            <person name="Drula E."/>
            <person name="Ayuso-Fernandez I."/>
            <person name="Pacheco R."/>
            <person name="Padilla G."/>
            <person name="Ferreira P."/>
            <person name="Barriuso J."/>
            <person name="Kellner H."/>
            <person name="Castanera R."/>
            <person name="Alfaro M."/>
            <person name="Ramirez L."/>
            <person name="Pisabarro A.G."/>
            <person name="Kuo A."/>
            <person name="Tritt A."/>
            <person name="Lipzen A."/>
            <person name="He G."/>
            <person name="Yan M."/>
            <person name="Ng V."/>
            <person name="Cullen D."/>
            <person name="Martin F."/>
            <person name="Rosso M.-N."/>
            <person name="Henrissat B."/>
            <person name="Hibbett D."/>
            <person name="Martinez A.T."/>
            <person name="Grigoriev I.V."/>
        </authorList>
    </citation>
    <scope>NUCLEOTIDE SEQUENCE</scope>
    <source>
        <strain evidence="2">CIRM-BRFM 674</strain>
    </source>
</reference>